<evidence type="ECO:0008006" key="2">
    <source>
        <dbReference type="Google" id="ProtNLM"/>
    </source>
</evidence>
<evidence type="ECO:0000313" key="1">
    <source>
        <dbReference type="EMBL" id="KKL77087.1"/>
    </source>
</evidence>
<reference evidence="1" key="1">
    <citation type="journal article" date="2015" name="Nature">
        <title>Complex archaea that bridge the gap between prokaryotes and eukaryotes.</title>
        <authorList>
            <person name="Spang A."/>
            <person name="Saw J.H."/>
            <person name="Jorgensen S.L."/>
            <person name="Zaremba-Niedzwiedzka K."/>
            <person name="Martijn J."/>
            <person name="Lind A.E."/>
            <person name="van Eijk R."/>
            <person name="Schleper C."/>
            <person name="Guy L."/>
            <person name="Ettema T.J."/>
        </authorList>
    </citation>
    <scope>NUCLEOTIDE SEQUENCE</scope>
</reference>
<proteinExistence type="predicted"/>
<dbReference type="InterPro" id="IPR038563">
    <property type="entry name" value="Endonuclease_7_sf"/>
</dbReference>
<dbReference type="SUPFAM" id="SSF54060">
    <property type="entry name" value="His-Me finger endonucleases"/>
    <property type="match status" value="1"/>
</dbReference>
<gene>
    <name evidence="1" type="ORF">LCGC14_2038410</name>
</gene>
<protein>
    <recommendedName>
        <fullName evidence="2">Recombination endonuclease VII</fullName>
    </recommendedName>
</protein>
<name>A0A0F9HPN9_9ZZZZ</name>
<dbReference type="EMBL" id="LAZR01023855">
    <property type="protein sequence ID" value="KKL77087.1"/>
    <property type="molecule type" value="Genomic_DNA"/>
</dbReference>
<dbReference type="AlphaFoldDB" id="A0A0F9HPN9"/>
<dbReference type="InterPro" id="IPR004211">
    <property type="entry name" value="Endonuclease_7"/>
</dbReference>
<dbReference type="Gene3D" id="3.40.1800.10">
    <property type="entry name" value="His-Me finger endonucleases"/>
    <property type="match status" value="1"/>
</dbReference>
<sequence>MKDNRNSNGVNEAEVVKLSRLDETAVIVQGERRMVPRPEVEGCAICGVATQGKKLHYDHDHATGEFRGWLCQPCNTGLGMFKDDPCRLASAICYLTAGKETRWYVPR</sequence>
<dbReference type="InterPro" id="IPR044925">
    <property type="entry name" value="His-Me_finger_sf"/>
</dbReference>
<comment type="caution">
    <text evidence="1">The sequence shown here is derived from an EMBL/GenBank/DDBJ whole genome shotgun (WGS) entry which is preliminary data.</text>
</comment>
<accession>A0A0F9HPN9</accession>
<dbReference type="Pfam" id="PF02945">
    <property type="entry name" value="Endonuclease_7"/>
    <property type="match status" value="1"/>
</dbReference>
<organism evidence="1">
    <name type="scientific">marine sediment metagenome</name>
    <dbReference type="NCBI Taxonomy" id="412755"/>
    <lineage>
        <taxon>unclassified sequences</taxon>
        <taxon>metagenomes</taxon>
        <taxon>ecological metagenomes</taxon>
    </lineage>
</organism>